<proteinExistence type="predicted"/>
<dbReference type="OrthoDB" id="1110401at2759"/>
<evidence type="ECO:0000259" key="3">
    <source>
        <dbReference type="Pfam" id="PF23598"/>
    </source>
</evidence>
<accession>A0A7N2L390</accession>
<dbReference type="PANTHER" id="PTHR47186:SF54">
    <property type="entry name" value="DISEASE RESISTANCE RPP13-LIKE PROTEIN 4"/>
    <property type="match status" value="1"/>
</dbReference>
<dbReference type="AlphaFoldDB" id="A0A7N2L390"/>
<feature type="compositionally biased region" description="Basic and acidic residues" evidence="2">
    <location>
        <begin position="85"/>
        <end position="100"/>
    </location>
</feature>
<dbReference type="Pfam" id="PF23598">
    <property type="entry name" value="LRR_14"/>
    <property type="match status" value="1"/>
</dbReference>
<dbReference type="EnsemblPlants" id="QL03p005716:mrna">
    <property type="protein sequence ID" value="QL03p005716:mrna:CDS:1"/>
    <property type="gene ID" value="QL03p005716"/>
</dbReference>
<dbReference type="PANTHER" id="PTHR47186">
    <property type="entry name" value="LEUCINE-RICH REPEAT-CONTAINING PROTEIN 57"/>
    <property type="match status" value="1"/>
</dbReference>
<dbReference type="InterPro" id="IPR055414">
    <property type="entry name" value="LRR_R13L4/SHOC2-like"/>
</dbReference>
<dbReference type="EMBL" id="LRBV02000003">
    <property type="status" value="NOT_ANNOTATED_CDS"/>
    <property type="molecule type" value="Genomic_DNA"/>
</dbReference>
<gene>
    <name evidence="4" type="primary">LOC115980179</name>
</gene>
<sequence length="745" mass="83546">MSSSGEITTLPQEEPTVSQTTLETTSTKNNSSNTATITTNPDNNGNNKEDGSNNNGGGDNPDQQVKLPGFQDFTQELGTTTTKSQTKEKVNSSGGKDRIRNHFNHLEQLLEQMKKYLTELKTSPEDKRGEELKALEVNLHRLLKSENENAPSTPKNPSRRLSDIRKEILKLNQQLISSLDILSKENSPKSNNLQTSSGSNGRRSAVGELVNVHQSQFFSSCSFYSEIQDIFEGLGDLRKFLLSCFTVFPENAVVKRKIFIYWGLGEGLLNLEAKGGYPEIIVDGILEEFQEKGLIEPAIKKRKQPGHVKSYRMDPLVRYAVTLLSKKAKFFDYDGKGNVLPQRDWTSGLDSKGNPVVDQNVSRPRSERLCLQNIVEPDERKPSTVNGIKRTVSDQDLEKAVTLFNVNEPFPDLELARLTKMKDKNVAQMKEPSAADWLSKMKRAKVVCLGSWPGSAKSHIEVQSGEFLRGLTNMKSLRFLSLQGISRIKELPRSIGLLRSLLILDLKECHNLEILSEEIANLTNLRYLDVSDCYLLADIPKGLGALSKLRVLKGFVISNRQTIRRSGTLDDLKRLRNLRQLTINARSKDFPTGNDLSALQKLGEGELRNLTIVWGPAEPNKAPKSEAKIVEETKSAGTVLIVETLPQQLKKLDLQCFPKSTATWLTPESLPNLEKLYVRGGNLATLGESKWSQVKTLRLKYLNELKTTWIKLQESFPKLEYLEKVKCPGIILCPCDEHGVWMKTI</sequence>
<feature type="region of interest" description="Disordered" evidence="2">
    <location>
        <begin position="1"/>
        <end position="100"/>
    </location>
</feature>
<dbReference type="InParanoid" id="A0A7N2L390"/>
<name>A0A7N2L390_QUELO</name>
<evidence type="ECO:0000313" key="5">
    <source>
        <dbReference type="Proteomes" id="UP000594261"/>
    </source>
</evidence>
<feature type="compositionally biased region" description="Polar residues" evidence="2">
    <location>
        <begin position="72"/>
        <end position="84"/>
    </location>
</feature>
<dbReference type="InterPro" id="IPR032675">
    <property type="entry name" value="LRR_dom_sf"/>
</dbReference>
<feature type="compositionally biased region" description="Low complexity" evidence="2">
    <location>
        <begin position="16"/>
        <end position="46"/>
    </location>
</feature>
<evidence type="ECO:0000256" key="1">
    <source>
        <dbReference type="ARBA" id="ARBA00022737"/>
    </source>
</evidence>
<dbReference type="SUPFAM" id="SSF52047">
    <property type="entry name" value="RNI-like"/>
    <property type="match status" value="1"/>
</dbReference>
<dbReference type="KEGG" id="qlo:115980179"/>
<keyword evidence="1" id="KW-0677">Repeat</keyword>
<keyword evidence="5" id="KW-1185">Reference proteome</keyword>
<dbReference type="RefSeq" id="XP_030958320.1">
    <property type="nucleotide sequence ID" value="XM_031102460.1"/>
</dbReference>
<dbReference type="Gene3D" id="3.80.10.10">
    <property type="entry name" value="Ribonuclease Inhibitor"/>
    <property type="match status" value="1"/>
</dbReference>
<dbReference type="Gramene" id="QL03p005716:mrna">
    <property type="protein sequence ID" value="QL03p005716:mrna:CDS:1"/>
    <property type="gene ID" value="QL03p005716"/>
</dbReference>
<feature type="compositionally biased region" description="Polar residues" evidence="2">
    <location>
        <begin position="1"/>
        <end position="11"/>
    </location>
</feature>
<feature type="domain" description="Disease resistance R13L4/SHOC-2-like LRR" evidence="3">
    <location>
        <begin position="464"/>
        <end position="687"/>
    </location>
</feature>
<organism evidence="4 5">
    <name type="scientific">Quercus lobata</name>
    <name type="common">Valley oak</name>
    <dbReference type="NCBI Taxonomy" id="97700"/>
    <lineage>
        <taxon>Eukaryota</taxon>
        <taxon>Viridiplantae</taxon>
        <taxon>Streptophyta</taxon>
        <taxon>Embryophyta</taxon>
        <taxon>Tracheophyta</taxon>
        <taxon>Spermatophyta</taxon>
        <taxon>Magnoliopsida</taxon>
        <taxon>eudicotyledons</taxon>
        <taxon>Gunneridae</taxon>
        <taxon>Pentapetalae</taxon>
        <taxon>rosids</taxon>
        <taxon>fabids</taxon>
        <taxon>Fagales</taxon>
        <taxon>Fagaceae</taxon>
        <taxon>Quercus</taxon>
    </lineage>
</organism>
<protein>
    <recommendedName>
        <fullName evidence="3">Disease resistance R13L4/SHOC-2-like LRR domain-containing protein</fullName>
    </recommendedName>
</protein>
<evidence type="ECO:0000256" key="2">
    <source>
        <dbReference type="SAM" id="MobiDB-lite"/>
    </source>
</evidence>
<reference evidence="4 5" key="1">
    <citation type="journal article" date="2016" name="G3 (Bethesda)">
        <title>First Draft Assembly and Annotation of the Genome of a California Endemic Oak Quercus lobata Nee (Fagaceae).</title>
        <authorList>
            <person name="Sork V.L."/>
            <person name="Fitz-Gibbon S.T."/>
            <person name="Puiu D."/>
            <person name="Crepeau M."/>
            <person name="Gugger P.F."/>
            <person name="Sherman R."/>
            <person name="Stevens K."/>
            <person name="Langley C.H."/>
            <person name="Pellegrini M."/>
            <person name="Salzberg S.L."/>
        </authorList>
    </citation>
    <scope>NUCLEOTIDE SEQUENCE [LARGE SCALE GENOMIC DNA]</scope>
    <source>
        <strain evidence="4 5">cv. SW786</strain>
    </source>
</reference>
<dbReference type="Proteomes" id="UP000594261">
    <property type="component" value="Chromosome 3"/>
</dbReference>
<evidence type="ECO:0000313" key="4">
    <source>
        <dbReference type="EnsemblPlants" id="QL03p005716:mrna:CDS:1"/>
    </source>
</evidence>
<feature type="region of interest" description="Disordered" evidence="2">
    <location>
        <begin position="143"/>
        <end position="162"/>
    </location>
</feature>
<reference evidence="4" key="2">
    <citation type="submission" date="2021-01" db="UniProtKB">
        <authorList>
            <consortium name="EnsemblPlants"/>
        </authorList>
    </citation>
    <scope>IDENTIFICATION</scope>
</reference>
<dbReference type="GeneID" id="115980179"/>